<dbReference type="GO" id="GO:0008270">
    <property type="term" value="F:zinc ion binding"/>
    <property type="evidence" value="ECO:0007669"/>
    <property type="project" value="UniProtKB-KW"/>
</dbReference>
<evidence type="ECO:0000256" key="3">
    <source>
        <dbReference type="ARBA" id="ARBA00022771"/>
    </source>
</evidence>
<evidence type="ECO:0000256" key="6">
    <source>
        <dbReference type="PROSITE-ProRule" id="PRU00472"/>
    </source>
</evidence>
<dbReference type="SUPFAM" id="SSF46942">
    <property type="entry name" value="Elongation factor TFIIS domain 2"/>
    <property type="match status" value="1"/>
</dbReference>
<dbReference type="SUPFAM" id="SSF47676">
    <property type="entry name" value="Conserved domain common to transcription factors TFIIS, elongin A, CRSP70"/>
    <property type="match status" value="1"/>
</dbReference>
<sequence length="309" mass="33937">MAAAMDVKQLQETSRQLSKAFDGGDPSTTLLTLLAPLEKWKASEDLLRQSKIGIAVSKLRSSKDSKVALLASQLINKWKADVKTKKPGVTGTPGKNGLNGDLRSQTNSPAPKKEVLAPPPPAPKKFSVAPEKRNAKEDGVDTALTGNPTRDGSITLIYNGLAFMSEEAPADILAVSKSVEAAAFELYQPETSTTYKQKMRSLHLNLKMKQNAELRKDVFSRAIEPKRFVSMSSEELKSEEMRKKEKEIAKENMNKSMTPSQDKSISTTLQCGKCKQSKVAYSLAQTRSADEPMTAFCECTVCGHFWKFS</sequence>
<dbReference type="PIRSF" id="PIRSF006704">
    <property type="entry name" value="TF_IIS"/>
    <property type="match status" value="1"/>
</dbReference>
<dbReference type="GeneID" id="54474751"/>
<dbReference type="Gene3D" id="1.10.472.30">
    <property type="entry name" value="Transcription elongation factor S-II, central domain"/>
    <property type="match status" value="1"/>
</dbReference>
<dbReference type="InterPro" id="IPR035441">
    <property type="entry name" value="TFIIS/LEDGF_dom_sf"/>
</dbReference>
<dbReference type="SMART" id="SM00510">
    <property type="entry name" value="TFS2M"/>
    <property type="match status" value="1"/>
</dbReference>
<dbReference type="InterPro" id="IPR035100">
    <property type="entry name" value="TF_IIS-typ"/>
</dbReference>
<dbReference type="GO" id="GO:0006368">
    <property type="term" value="P:transcription elongation by RNA polymerase II"/>
    <property type="evidence" value="ECO:0007669"/>
    <property type="project" value="TreeGrafter"/>
</dbReference>
<dbReference type="PROSITE" id="PS51133">
    <property type="entry name" value="ZF_TFIIS_2"/>
    <property type="match status" value="1"/>
</dbReference>
<evidence type="ECO:0000256" key="4">
    <source>
        <dbReference type="ARBA" id="ARBA00022833"/>
    </source>
</evidence>
<dbReference type="InterPro" id="IPR003617">
    <property type="entry name" value="TFIIS/CRSP70_N_sub"/>
</dbReference>
<dbReference type="Gene3D" id="1.20.930.10">
    <property type="entry name" value="Conserved domain common to transcription factors TFIIS, elongin A, CRSP70"/>
    <property type="match status" value="1"/>
</dbReference>
<gene>
    <name evidence="12" type="ORF">BDY17DRAFT_298504</name>
</gene>
<dbReference type="GO" id="GO:0000977">
    <property type="term" value="F:RNA polymerase II transcription regulatory region sequence-specific DNA binding"/>
    <property type="evidence" value="ECO:0007669"/>
    <property type="project" value="TreeGrafter"/>
</dbReference>
<evidence type="ECO:0000313" key="12">
    <source>
        <dbReference type="EMBL" id="KAF2482421.1"/>
    </source>
</evidence>
<keyword evidence="4" id="KW-0862">Zinc</keyword>
<evidence type="ECO:0000256" key="1">
    <source>
        <dbReference type="ARBA" id="ARBA00004123"/>
    </source>
</evidence>
<dbReference type="Proteomes" id="UP000799767">
    <property type="component" value="Unassembled WGS sequence"/>
</dbReference>
<dbReference type="CDD" id="cd13749">
    <property type="entry name" value="Zn-ribbon_TFIIS"/>
    <property type="match status" value="1"/>
</dbReference>
<keyword evidence="5 7" id="KW-0539">Nucleus</keyword>
<dbReference type="PROSITE" id="PS00466">
    <property type="entry name" value="ZF_TFIIS_1"/>
    <property type="match status" value="1"/>
</dbReference>
<dbReference type="InterPro" id="IPR036575">
    <property type="entry name" value="TFIIS_cen_dom_sf"/>
</dbReference>
<comment type="subcellular location">
    <subcellularLocation>
        <location evidence="1 7">Nucleus</location>
    </subcellularLocation>
</comment>
<dbReference type="OrthoDB" id="44867at2759"/>
<keyword evidence="2" id="KW-0479">Metal-binding</keyword>
<evidence type="ECO:0000259" key="11">
    <source>
        <dbReference type="PROSITE" id="PS51321"/>
    </source>
</evidence>
<feature type="region of interest" description="Disordered" evidence="8">
    <location>
        <begin position="83"/>
        <end position="147"/>
    </location>
</feature>
<dbReference type="GO" id="GO:0031564">
    <property type="term" value="P:transcription antitermination"/>
    <property type="evidence" value="ECO:0007669"/>
    <property type="project" value="TreeGrafter"/>
</dbReference>
<dbReference type="SUPFAM" id="SSF57783">
    <property type="entry name" value="Zinc beta-ribbon"/>
    <property type="match status" value="1"/>
</dbReference>
<evidence type="ECO:0000256" key="7">
    <source>
        <dbReference type="PROSITE-ProRule" id="PRU00649"/>
    </source>
</evidence>
<dbReference type="PANTHER" id="PTHR11477">
    <property type="entry name" value="TRANSCRIPTION FACTOR S-II ZINC FINGER DOMAIN-CONTAINING PROTEIN"/>
    <property type="match status" value="1"/>
</dbReference>
<dbReference type="FunFam" id="1.10.472.30:FF:000003">
    <property type="entry name" value="Transcription elongation factor S-II"/>
    <property type="match status" value="1"/>
</dbReference>
<keyword evidence="3 6" id="KW-0863">Zinc-finger</keyword>
<proteinExistence type="predicted"/>
<dbReference type="RefSeq" id="XP_033588991.1">
    <property type="nucleotide sequence ID" value="XM_033733749.1"/>
</dbReference>
<dbReference type="InterPro" id="IPR001222">
    <property type="entry name" value="Znf_TFIIS"/>
</dbReference>
<evidence type="ECO:0000256" key="5">
    <source>
        <dbReference type="ARBA" id="ARBA00023242"/>
    </source>
</evidence>
<feature type="region of interest" description="Disordered" evidence="8">
    <location>
        <begin position="1"/>
        <end position="26"/>
    </location>
</feature>
<dbReference type="PROSITE" id="PS51321">
    <property type="entry name" value="TFIIS_CENTRAL"/>
    <property type="match status" value="1"/>
</dbReference>
<dbReference type="InterPro" id="IPR003618">
    <property type="entry name" value="TFIIS_cen_dom"/>
</dbReference>
<dbReference type="Pfam" id="PF01096">
    <property type="entry name" value="Zn_ribbon_TFIIS"/>
    <property type="match status" value="1"/>
</dbReference>
<dbReference type="PROSITE" id="PS51319">
    <property type="entry name" value="TFIIS_N"/>
    <property type="match status" value="1"/>
</dbReference>
<feature type="domain" description="TFIIS central" evidence="11">
    <location>
        <begin position="149"/>
        <end position="264"/>
    </location>
</feature>
<dbReference type="PANTHER" id="PTHR11477:SF0">
    <property type="entry name" value="IP08861P-RELATED"/>
    <property type="match status" value="1"/>
</dbReference>
<feature type="domain" description="TFIIS N-terminal" evidence="10">
    <location>
        <begin position="1"/>
        <end position="85"/>
    </location>
</feature>
<evidence type="ECO:0000259" key="9">
    <source>
        <dbReference type="PROSITE" id="PS51133"/>
    </source>
</evidence>
<evidence type="ECO:0000256" key="8">
    <source>
        <dbReference type="SAM" id="MobiDB-lite"/>
    </source>
</evidence>
<feature type="compositionally biased region" description="Basic and acidic residues" evidence="8">
    <location>
        <begin position="130"/>
        <end position="139"/>
    </location>
</feature>
<dbReference type="AlphaFoldDB" id="A0A6A6PRW4"/>
<dbReference type="GO" id="GO:0001139">
    <property type="term" value="F:RNA polymerase II complex recruiting activity"/>
    <property type="evidence" value="ECO:0007669"/>
    <property type="project" value="TreeGrafter"/>
</dbReference>
<accession>A0A6A6PRW4</accession>
<dbReference type="EMBL" id="MU001636">
    <property type="protein sequence ID" value="KAF2482421.1"/>
    <property type="molecule type" value="Genomic_DNA"/>
</dbReference>
<dbReference type="SMART" id="SM00509">
    <property type="entry name" value="TFS2N"/>
    <property type="match status" value="1"/>
</dbReference>
<dbReference type="SMART" id="SM00440">
    <property type="entry name" value="ZnF_C2C2"/>
    <property type="match status" value="1"/>
</dbReference>
<keyword evidence="13" id="KW-1185">Reference proteome</keyword>
<feature type="domain" description="TFIIS-type" evidence="9">
    <location>
        <begin position="267"/>
        <end position="307"/>
    </location>
</feature>
<protein>
    <submittedName>
        <fullName evidence="12">Transcription factor S-II, central domain-containing protein</fullName>
    </submittedName>
</protein>
<dbReference type="InterPro" id="IPR017923">
    <property type="entry name" value="TFIIS_N"/>
</dbReference>
<dbReference type="Pfam" id="PF07500">
    <property type="entry name" value="TFIIS_M"/>
    <property type="match status" value="1"/>
</dbReference>
<organism evidence="12 13">
    <name type="scientific">Neohortaea acidophila</name>
    <dbReference type="NCBI Taxonomy" id="245834"/>
    <lineage>
        <taxon>Eukaryota</taxon>
        <taxon>Fungi</taxon>
        <taxon>Dikarya</taxon>
        <taxon>Ascomycota</taxon>
        <taxon>Pezizomycotina</taxon>
        <taxon>Dothideomycetes</taxon>
        <taxon>Dothideomycetidae</taxon>
        <taxon>Mycosphaerellales</taxon>
        <taxon>Teratosphaeriaceae</taxon>
        <taxon>Neohortaea</taxon>
    </lineage>
</organism>
<reference evidence="12" key="1">
    <citation type="journal article" date="2020" name="Stud. Mycol.">
        <title>101 Dothideomycetes genomes: a test case for predicting lifestyles and emergence of pathogens.</title>
        <authorList>
            <person name="Haridas S."/>
            <person name="Albert R."/>
            <person name="Binder M."/>
            <person name="Bloem J."/>
            <person name="Labutti K."/>
            <person name="Salamov A."/>
            <person name="Andreopoulos B."/>
            <person name="Baker S."/>
            <person name="Barry K."/>
            <person name="Bills G."/>
            <person name="Bluhm B."/>
            <person name="Cannon C."/>
            <person name="Castanera R."/>
            <person name="Culley D."/>
            <person name="Daum C."/>
            <person name="Ezra D."/>
            <person name="Gonzalez J."/>
            <person name="Henrissat B."/>
            <person name="Kuo A."/>
            <person name="Liang C."/>
            <person name="Lipzen A."/>
            <person name="Lutzoni F."/>
            <person name="Magnuson J."/>
            <person name="Mondo S."/>
            <person name="Nolan M."/>
            <person name="Ohm R."/>
            <person name="Pangilinan J."/>
            <person name="Park H.-J."/>
            <person name="Ramirez L."/>
            <person name="Alfaro M."/>
            <person name="Sun H."/>
            <person name="Tritt A."/>
            <person name="Yoshinaga Y."/>
            <person name="Zwiers L.-H."/>
            <person name="Turgeon B."/>
            <person name="Goodwin S."/>
            <person name="Spatafora J."/>
            <person name="Crous P."/>
            <person name="Grigoriev I."/>
        </authorList>
    </citation>
    <scope>NUCLEOTIDE SEQUENCE</scope>
    <source>
        <strain evidence="12">CBS 113389</strain>
    </source>
</reference>
<dbReference type="Gene3D" id="2.20.25.10">
    <property type="match status" value="1"/>
</dbReference>
<evidence type="ECO:0000313" key="13">
    <source>
        <dbReference type="Proteomes" id="UP000799767"/>
    </source>
</evidence>
<evidence type="ECO:0000259" key="10">
    <source>
        <dbReference type="PROSITE" id="PS51319"/>
    </source>
</evidence>
<name>A0A6A6PRW4_9PEZI</name>
<evidence type="ECO:0000256" key="2">
    <source>
        <dbReference type="ARBA" id="ARBA00022723"/>
    </source>
</evidence>
<dbReference type="GO" id="GO:0005634">
    <property type="term" value="C:nucleus"/>
    <property type="evidence" value="ECO:0007669"/>
    <property type="project" value="UniProtKB-SubCell"/>
</dbReference>
<dbReference type="GO" id="GO:0006362">
    <property type="term" value="P:transcription elongation by RNA polymerase I"/>
    <property type="evidence" value="ECO:0007669"/>
    <property type="project" value="TreeGrafter"/>
</dbReference>
<dbReference type="GO" id="GO:0031440">
    <property type="term" value="P:regulation of mRNA 3'-end processing"/>
    <property type="evidence" value="ECO:0007669"/>
    <property type="project" value="TreeGrafter"/>
</dbReference>
<dbReference type="Pfam" id="PF08711">
    <property type="entry name" value="Med26"/>
    <property type="match status" value="1"/>
</dbReference>